<proteinExistence type="predicted"/>
<gene>
    <name evidence="1" type="ORF">V9T40_014731</name>
</gene>
<dbReference type="EMBL" id="JBBCAQ010000041">
    <property type="protein sequence ID" value="KAK7571127.1"/>
    <property type="molecule type" value="Genomic_DNA"/>
</dbReference>
<dbReference type="AlphaFoldDB" id="A0AAN9T6A6"/>
<organism evidence="1 2">
    <name type="scientific">Parthenolecanium corni</name>
    <dbReference type="NCBI Taxonomy" id="536013"/>
    <lineage>
        <taxon>Eukaryota</taxon>
        <taxon>Metazoa</taxon>
        <taxon>Ecdysozoa</taxon>
        <taxon>Arthropoda</taxon>
        <taxon>Hexapoda</taxon>
        <taxon>Insecta</taxon>
        <taxon>Pterygota</taxon>
        <taxon>Neoptera</taxon>
        <taxon>Paraneoptera</taxon>
        <taxon>Hemiptera</taxon>
        <taxon>Sternorrhyncha</taxon>
        <taxon>Coccoidea</taxon>
        <taxon>Coccidae</taxon>
        <taxon>Parthenolecanium</taxon>
    </lineage>
</organism>
<evidence type="ECO:0000313" key="1">
    <source>
        <dbReference type="EMBL" id="KAK7571127.1"/>
    </source>
</evidence>
<keyword evidence="2" id="KW-1185">Reference proteome</keyword>
<accession>A0AAN9T6A6</accession>
<name>A0AAN9T6A6_9HEMI</name>
<sequence>MHTCGRLATEKVQQAKVAVAVQKIGGGGGGAAVGGEERGGCDFGGDGWLRLRRRRRQLLVEVGAVAVRRLAEQPQRVGGRVAHEDHAVGCQRLAGDGLQVRAHRAPLVNMIRRKRKHCAQDGPTAQSVADFRRIARTSSRTTNGDR</sequence>
<comment type="caution">
    <text evidence="1">The sequence shown here is derived from an EMBL/GenBank/DDBJ whole genome shotgun (WGS) entry which is preliminary data.</text>
</comment>
<dbReference type="Proteomes" id="UP001367676">
    <property type="component" value="Unassembled WGS sequence"/>
</dbReference>
<protein>
    <submittedName>
        <fullName evidence="1">Uncharacterized protein</fullName>
    </submittedName>
</protein>
<reference evidence="1 2" key="1">
    <citation type="submission" date="2024-03" db="EMBL/GenBank/DDBJ databases">
        <title>Adaptation during the transition from Ophiocordyceps entomopathogen to insect associate is accompanied by gene loss and intensified selection.</title>
        <authorList>
            <person name="Ward C.M."/>
            <person name="Onetto C.A."/>
            <person name="Borneman A.R."/>
        </authorList>
    </citation>
    <scope>NUCLEOTIDE SEQUENCE [LARGE SCALE GENOMIC DNA]</scope>
    <source>
        <strain evidence="1">AWRI1</strain>
        <tissue evidence="1">Single Adult Female</tissue>
    </source>
</reference>
<evidence type="ECO:0000313" key="2">
    <source>
        <dbReference type="Proteomes" id="UP001367676"/>
    </source>
</evidence>